<protein>
    <recommendedName>
        <fullName evidence="4">Beta-carotene 15,15'-monooxygenase</fullName>
    </recommendedName>
</protein>
<evidence type="ECO:0008006" key="4">
    <source>
        <dbReference type="Google" id="ProtNLM"/>
    </source>
</evidence>
<reference evidence="2 3" key="1">
    <citation type="journal article" date="2006" name="Int. J. Syst. Evol. Microbiol.">
        <title>Costertonia aggregata gen. nov., sp. nov., a mesophilic marine bacterium of the family Flavobacteriaceae, isolated from a mature biofilm.</title>
        <authorList>
            <person name="Kwon K.K."/>
            <person name="Lee Y.K."/>
            <person name="Lee H.K."/>
        </authorList>
    </citation>
    <scope>NUCLEOTIDE SEQUENCE [LARGE SCALE GENOMIC DNA]</scope>
    <source>
        <strain evidence="2 3">KCCM 42265</strain>
    </source>
</reference>
<feature type="transmembrane region" description="Helical" evidence="1">
    <location>
        <begin position="70"/>
        <end position="86"/>
    </location>
</feature>
<feature type="transmembrane region" description="Helical" evidence="1">
    <location>
        <begin position="98"/>
        <end position="116"/>
    </location>
</feature>
<keyword evidence="1" id="KW-1133">Transmembrane helix</keyword>
<dbReference type="Proteomes" id="UP000509302">
    <property type="component" value="Chromosome"/>
</dbReference>
<name>A0A7H9AMJ5_9FLAO</name>
<organism evidence="2 3">
    <name type="scientific">Costertonia aggregata</name>
    <dbReference type="NCBI Taxonomy" id="343403"/>
    <lineage>
        <taxon>Bacteria</taxon>
        <taxon>Pseudomonadati</taxon>
        <taxon>Bacteroidota</taxon>
        <taxon>Flavobacteriia</taxon>
        <taxon>Flavobacteriales</taxon>
        <taxon>Flavobacteriaceae</taxon>
        <taxon>Costertonia</taxon>
    </lineage>
</organism>
<feature type="transmembrane region" description="Helical" evidence="1">
    <location>
        <begin position="213"/>
        <end position="231"/>
    </location>
</feature>
<dbReference type="AlphaFoldDB" id="A0A7H9AMJ5"/>
<proteinExistence type="predicted"/>
<feature type="transmembrane region" description="Helical" evidence="1">
    <location>
        <begin position="39"/>
        <end position="58"/>
    </location>
</feature>
<keyword evidence="1" id="KW-0812">Transmembrane</keyword>
<feature type="transmembrane region" description="Helical" evidence="1">
    <location>
        <begin position="186"/>
        <end position="207"/>
    </location>
</feature>
<gene>
    <name evidence="2" type="ORF">HYG79_04690</name>
</gene>
<keyword evidence="3" id="KW-1185">Reference proteome</keyword>
<evidence type="ECO:0000313" key="2">
    <source>
        <dbReference type="EMBL" id="QLG44669.1"/>
    </source>
</evidence>
<feature type="transmembrane region" description="Helical" evidence="1">
    <location>
        <begin position="149"/>
        <end position="165"/>
    </location>
</feature>
<dbReference type="RefSeq" id="WP_179241003.1">
    <property type="nucleotide sequence ID" value="NZ_CP058595.1"/>
</dbReference>
<evidence type="ECO:0000256" key="1">
    <source>
        <dbReference type="SAM" id="Phobius"/>
    </source>
</evidence>
<keyword evidence="1" id="KW-0472">Membrane</keyword>
<dbReference type="KEGG" id="cagg:HYG79_04690"/>
<accession>A0A7H9AMJ5</accession>
<sequence length="344" mass="39345">MHAPRLFEKKIFVYGLPILFILFTSILAISPLMQKHPKLAIAVTYDLTLTAPLLFLFLSKKKAKNKLKTVPFFIMGILLATVLLPENQQEHVNYIKTYLFPVVECAVLLLVLYKIYKSVRIFKYNSKQSEDINTIINQSVHEIFGTSKMSYFIASEIIMLYYLLFSWKKQKTTHKAFTHHKENASIALCCGFLLIIVIETFTFHILLSKWNGIAAWMLTATSIYTAFMIIAHMKVLIQKPSVLTPKNLCLKNGLLANMNIDLKDIDRVEACSKELKSVKFKIANLGLSKESHNHNIAIYFKQKQTIDKAYGLKEHCDVLVLHLDDKNRFINELGAALETIVPST</sequence>
<evidence type="ECO:0000313" key="3">
    <source>
        <dbReference type="Proteomes" id="UP000509302"/>
    </source>
</evidence>
<dbReference type="EMBL" id="CP058595">
    <property type="protein sequence ID" value="QLG44669.1"/>
    <property type="molecule type" value="Genomic_DNA"/>
</dbReference>
<feature type="transmembrane region" description="Helical" evidence="1">
    <location>
        <begin position="12"/>
        <end position="32"/>
    </location>
</feature>